<dbReference type="OrthoDB" id="9758209at2"/>
<evidence type="ECO:0000259" key="2">
    <source>
        <dbReference type="PROSITE" id="PS52035"/>
    </source>
</evidence>
<feature type="domain" description="Peptidase M14" evidence="2">
    <location>
        <begin position="16"/>
        <end position="277"/>
    </location>
</feature>
<dbReference type="HOGENOM" id="CLU_042010_0_0_6"/>
<dbReference type="SUPFAM" id="SSF53187">
    <property type="entry name" value="Zn-dependent exopeptidases"/>
    <property type="match status" value="1"/>
</dbReference>
<dbReference type="GO" id="GO:0008270">
    <property type="term" value="F:zinc ion binding"/>
    <property type="evidence" value="ECO:0007669"/>
    <property type="project" value="InterPro"/>
</dbReference>
<dbReference type="EMBL" id="CP003060">
    <property type="protein sequence ID" value="AEP28787.1"/>
    <property type="molecule type" value="Genomic_DNA"/>
</dbReference>
<dbReference type="GO" id="GO:0006508">
    <property type="term" value="P:proteolysis"/>
    <property type="evidence" value="ECO:0007669"/>
    <property type="project" value="InterPro"/>
</dbReference>
<dbReference type="SMART" id="SM00631">
    <property type="entry name" value="Zn_pept"/>
    <property type="match status" value="1"/>
</dbReference>
<evidence type="ECO:0000313" key="4">
    <source>
        <dbReference type="Proteomes" id="UP000009282"/>
    </source>
</evidence>
<dbReference type="RefSeq" id="WP_014107664.1">
    <property type="nucleotide sequence ID" value="NC_016041.1"/>
</dbReference>
<dbReference type="KEGG" id="gni:GNIT_0634"/>
<gene>
    <name evidence="3" type="ordered locus">GNIT_0634</name>
</gene>
<dbReference type="STRING" id="1085623.GNIT_0634"/>
<protein>
    <submittedName>
        <fullName evidence="3">M14 family peptidase</fullName>
    </submittedName>
</protein>
<proteinExistence type="inferred from homology"/>
<dbReference type="GO" id="GO:0004181">
    <property type="term" value="F:metallocarboxypeptidase activity"/>
    <property type="evidence" value="ECO:0007669"/>
    <property type="project" value="InterPro"/>
</dbReference>
<evidence type="ECO:0000313" key="3">
    <source>
        <dbReference type="EMBL" id="AEP28787.1"/>
    </source>
</evidence>
<evidence type="ECO:0000256" key="1">
    <source>
        <dbReference type="PROSITE-ProRule" id="PRU01379"/>
    </source>
</evidence>
<dbReference type="InterPro" id="IPR000834">
    <property type="entry name" value="Peptidase_M14"/>
</dbReference>
<dbReference type="eggNOG" id="COG2866">
    <property type="taxonomic scope" value="Bacteria"/>
</dbReference>
<comment type="similarity">
    <text evidence="1">Belongs to the peptidase M14 family.</text>
</comment>
<dbReference type="Proteomes" id="UP000009282">
    <property type="component" value="Chromosome"/>
</dbReference>
<accession>G4QEM4</accession>
<organism evidence="3 4">
    <name type="scientific">Glaciecola nitratireducens (strain JCM 12485 / KCTC 12276 / FR1064)</name>
    <dbReference type="NCBI Taxonomy" id="1085623"/>
    <lineage>
        <taxon>Bacteria</taxon>
        <taxon>Pseudomonadati</taxon>
        <taxon>Pseudomonadota</taxon>
        <taxon>Gammaproteobacteria</taxon>
        <taxon>Alteromonadales</taxon>
        <taxon>Alteromonadaceae</taxon>
        <taxon>Brumicola</taxon>
    </lineage>
</organism>
<dbReference type="Gene3D" id="3.40.630.10">
    <property type="entry name" value="Zn peptidases"/>
    <property type="match status" value="1"/>
</dbReference>
<name>G4QEM4_GLANF</name>
<comment type="caution">
    <text evidence="1">Lacks conserved residue(s) required for the propagation of feature annotation.</text>
</comment>
<reference evidence="3 4" key="1">
    <citation type="journal article" date="2011" name="J. Bacteriol.">
        <title>Complete genome sequence of seawater bacterium Glaciecola nitratireducens FR1064T.</title>
        <authorList>
            <person name="Bian F."/>
            <person name="Qin Q.L."/>
            <person name="Xie B.B."/>
            <person name="Shu Y.L."/>
            <person name="Zhang X.Y."/>
            <person name="Yu Y."/>
            <person name="Chen B."/>
            <person name="Chen X.L."/>
            <person name="Zhou B.C."/>
            <person name="Zhang Y.Z."/>
        </authorList>
    </citation>
    <scope>NUCLEOTIDE SEQUENCE [LARGE SCALE GENOMIC DNA]</scope>
    <source>
        <strain evidence="4">JCM 12485 / KCTC 12276 / FR1064</strain>
    </source>
</reference>
<sequence length="448" mass="50501">MDILFSTELQSLYENRVTNLDKQQLIPEDIIAIVDELSSRDMVNKTVIGHSFSGQALNCLTLGFGPKTVVMWTQMHGDESTATAAVLDVIHLLSAELVTSINADWQSLLTIHIIPMLNPDGAQVGTRENAQGIDINRDAMALQTPEGRALDTLVTKTQPHFAFNLHDQHDYYRCGTDGKSSTLAFLAPAFNSKKTIDPARQKAMALIAELQLQAKPFLPDNIARYDDEYSARSFGDKIAERGISTILIESGHYPNDPNRQVARSMNVFTLLHALDMLCDEASWTDDKTIKELEERYWQIPENREYQLCDLLIKNLGFANNSFTTDIAVRKYDRFEKSFFVADIGDLHEHYGLETIEASGYLYDPGRSYLLSEEICLTNESYISLLKSGFSHFVGDPLLIDNHSDYTVIENPKYWHDDLKMMKGVIPAGFLCKHGERKFAFIMGELVAL</sequence>
<dbReference type="Pfam" id="PF00246">
    <property type="entry name" value="Peptidase_M14"/>
    <property type="match status" value="1"/>
</dbReference>
<keyword evidence="4" id="KW-1185">Reference proteome</keyword>
<dbReference type="PROSITE" id="PS52035">
    <property type="entry name" value="PEPTIDASE_M14"/>
    <property type="match status" value="1"/>
</dbReference>
<dbReference type="AlphaFoldDB" id="G4QEM4"/>